<feature type="compositionally biased region" description="Low complexity" evidence="2">
    <location>
        <begin position="108"/>
        <end position="118"/>
    </location>
</feature>
<dbReference type="EMBL" id="JAGPYM010000004">
    <property type="protein sequence ID" value="KAH6895332.1"/>
    <property type="molecule type" value="Genomic_DNA"/>
</dbReference>
<feature type="region of interest" description="Disordered" evidence="2">
    <location>
        <begin position="259"/>
        <end position="283"/>
    </location>
</feature>
<feature type="region of interest" description="Disordered" evidence="2">
    <location>
        <begin position="152"/>
        <end position="224"/>
    </location>
</feature>
<feature type="region of interest" description="Disordered" evidence="2">
    <location>
        <begin position="497"/>
        <end position="517"/>
    </location>
</feature>
<feature type="compositionally biased region" description="Basic and acidic residues" evidence="2">
    <location>
        <begin position="339"/>
        <end position="349"/>
    </location>
</feature>
<evidence type="ECO:0000256" key="2">
    <source>
        <dbReference type="SAM" id="MobiDB-lite"/>
    </source>
</evidence>
<comment type="caution">
    <text evidence="3">The sequence shown here is derived from an EMBL/GenBank/DDBJ whole genome shotgun (WGS) entry which is preliminary data.</text>
</comment>
<dbReference type="PANTHER" id="PTHR40130:SF1">
    <property type="entry name" value="SPINDLE POLE BODY-ASSOCIATED PROTEIN CUT12 DOMAIN-CONTAINING PROTEIN"/>
    <property type="match status" value="1"/>
</dbReference>
<feature type="coiled-coil region" evidence="1">
    <location>
        <begin position="389"/>
        <end position="416"/>
    </location>
</feature>
<dbReference type="PANTHER" id="PTHR40130">
    <property type="entry name" value="EXPRESSED PROTEIN"/>
    <property type="match status" value="1"/>
</dbReference>
<accession>A0A9P8WE38</accession>
<evidence type="ECO:0000256" key="1">
    <source>
        <dbReference type="SAM" id="Coils"/>
    </source>
</evidence>
<keyword evidence="1" id="KW-0175">Coiled coil</keyword>
<feature type="coiled-coil region" evidence="1">
    <location>
        <begin position="444"/>
        <end position="485"/>
    </location>
</feature>
<feature type="region of interest" description="Disordered" evidence="2">
    <location>
        <begin position="339"/>
        <end position="377"/>
    </location>
</feature>
<reference evidence="3 4" key="1">
    <citation type="journal article" date="2021" name="Nat. Commun.">
        <title>Genetic determinants of endophytism in the Arabidopsis root mycobiome.</title>
        <authorList>
            <person name="Mesny F."/>
            <person name="Miyauchi S."/>
            <person name="Thiergart T."/>
            <person name="Pickel B."/>
            <person name="Atanasova L."/>
            <person name="Karlsson M."/>
            <person name="Huettel B."/>
            <person name="Barry K.W."/>
            <person name="Haridas S."/>
            <person name="Chen C."/>
            <person name="Bauer D."/>
            <person name="Andreopoulos W."/>
            <person name="Pangilinan J."/>
            <person name="LaButti K."/>
            <person name="Riley R."/>
            <person name="Lipzen A."/>
            <person name="Clum A."/>
            <person name="Drula E."/>
            <person name="Henrissat B."/>
            <person name="Kohler A."/>
            <person name="Grigoriev I.V."/>
            <person name="Martin F.M."/>
            <person name="Hacquard S."/>
        </authorList>
    </citation>
    <scope>NUCLEOTIDE SEQUENCE [LARGE SCALE GENOMIC DNA]</scope>
    <source>
        <strain evidence="3 4">MPI-CAGE-CH-0241</strain>
    </source>
</reference>
<organism evidence="3 4">
    <name type="scientific">Thelonectria olida</name>
    <dbReference type="NCBI Taxonomy" id="1576542"/>
    <lineage>
        <taxon>Eukaryota</taxon>
        <taxon>Fungi</taxon>
        <taxon>Dikarya</taxon>
        <taxon>Ascomycota</taxon>
        <taxon>Pezizomycotina</taxon>
        <taxon>Sordariomycetes</taxon>
        <taxon>Hypocreomycetidae</taxon>
        <taxon>Hypocreales</taxon>
        <taxon>Nectriaceae</taxon>
        <taxon>Thelonectria</taxon>
    </lineage>
</organism>
<sequence length="517" mass="56095">MESSSLVKAHDHARAAAVATRHASDTVVALNEHAQAAGEFANAARSTSSVEALRTLKLLEEHHRKLAEILRIPPEPTSQSSDADSTEKLSEKDQAGSQDAATKKDSASDSAVSKAAQKLNPPTQRRYASREMSSSIASNLATARGIRSKYRGQPLAPSVSNDQAPGNVDALSRQHGPKAKMQNIIDHQPGKPAWVPPAPAQQRSDSHGKNPASPRPDSAPAAADDGGYTRFYNTWGSLITKLSAPLAFAGLPLIQEESTISEPAEPSETSPTKRSHLKASPSRIAEPDLSKIYSKATMKALAKKGHAPSDSFYVVPTSGHTMSYANILTFAEKEKRRLEASAHSSRGEFDNGPDDDDDDFVDAREAPLSSGAKRRIGRARTDHELNNTIEELYTENKSLKDMLDKLTKRLHAFEASAQNSAMALAESYRLMRPGSPSAVVKTNDDAIRRKNQEMEEQLAAAAKQMERLEKDNRKMQKTLEKYREKWEVLKAGAKARREAQGVVGESVEDAIASPALG</sequence>
<gene>
    <name evidence="3" type="ORF">B0T10DRAFT_212965</name>
</gene>
<feature type="compositionally biased region" description="Polar residues" evidence="2">
    <location>
        <begin position="259"/>
        <end position="272"/>
    </location>
</feature>
<keyword evidence="4" id="KW-1185">Reference proteome</keyword>
<name>A0A9P8WE38_9HYPO</name>
<dbReference type="AlphaFoldDB" id="A0A9P8WE38"/>
<feature type="compositionally biased region" description="Acidic residues" evidence="2">
    <location>
        <begin position="351"/>
        <end position="360"/>
    </location>
</feature>
<feature type="compositionally biased region" description="Low complexity" evidence="2">
    <location>
        <begin position="211"/>
        <end position="224"/>
    </location>
</feature>
<feature type="region of interest" description="Disordered" evidence="2">
    <location>
        <begin position="70"/>
        <end position="135"/>
    </location>
</feature>
<proteinExistence type="predicted"/>
<feature type="compositionally biased region" description="Basic and acidic residues" evidence="2">
    <location>
        <begin position="85"/>
        <end position="94"/>
    </location>
</feature>
<evidence type="ECO:0000313" key="3">
    <source>
        <dbReference type="EMBL" id="KAH6895332.1"/>
    </source>
</evidence>
<dbReference type="Proteomes" id="UP000777438">
    <property type="component" value="Unassembled WGS sequence"/>
</dbReference>
<protein>
    <submittedName>
        <fullName evidence="3">Uncharacterized protein</fullName>
    </submittedName>
</protein>
<evidence type="ECO:0000313" key="4">
    <source>
        <dbReference type="Proteomes" id="UP000777438"/>
    </source>
</evidence>
<dbReference type="OrthoDB" id="3197614at2759"/>